<dbReference type="EMBL" id="RSCL01000014">
    <property type="protein sequence ID" value="RUT03028.1"/>
    <property type="molecule type" value="Genomic_DNA"/>
</dbReference>
<evidence type="ECO:0000256" key="1">
    <source>
        <dbReference type="SAM" id="MobiDB-lite"/>
    </source>
</evidence>
<evidence type="ECO:0000259" key="2">
    <source>
        <dbReference type="Pfam" id="PF05685"/>
    </source>
</evidence>
<dbReference type="InterPro" id="IPR012296">
    <property type="entry name" value="Nuclease_put_TT1808"/>
</dbReference>
<reference evidence="3" key="2">
    <citation type="journal article" date="2019" name="Genome Biol. Evol.">
        <title>Day and night: Metabolic profiles and evolutionary relationships of six axenic non-marine cyanobacteria.</title>
        <authorList>
            <person name="Will S.E."/>
            <person name="Henke P."/>
            <person name="Boedeker C."/>
            <person name="Huang S."/>
            <person name="Brinkmann H."/>
            <person name="Rohde M."/>
            <person name="Jarek M."/>
            <person name="Friedl T."/>
            <person name="Seufert S."/>
            <person name="Schumacher M."/>
            <person name="Overmann J."/>
            <person name="Neumann-Schaal M."/>
            <person name="Petersen J."/>
        </authorList>
    </citation>
    <scope>NUCLEOTIDE SEQUENCE [LARGE SCALE GENOMIC DNA]</scope>
    <source>
        <strain evidence="3">PCC 7102</strain>
    </source>
</reference>
<feature type="region of interest" description="Disordered" evidence="1">
    <location>
        <begin position="220"/>
        <end position="250"/>
    </location>
</feature>
<dbReference type="InterPro" id="IPR008538">
    <property type="entry name" value="Uma2"/>
</dbReference>
<dbReference type="Proteomes" id="UP000271624">
    <property type="component" value="Unassembled WGS sequence"/>
</dbReference>
<dbReference type="PANTHER" id="PTHR33352:SF3">
    <property type="entry name" value="SLR1612 PROTEIN"/>
    <property type="match status" value="1"/>
</dbReference>
<dbReference type="InterPro" id="IPR011335">
    <property type="entry name" value="Restrct_endonuc-II-like"/>
</dbReference>
<evidence type="ECO:0000313" key="3">
    <source>
        <dbReference type="EMBL" id="RUT03028.1"/>
    </source>
</evidence>
<comment type="caution">
    <text evidence="3">The sequence shown here is derived from an EMBL/GenBank/DDBJ whole genome shotgun (WGS) entry which is preliminary data.</text>
</comment>
<dbReference type="Pfam" id="PF05685">
    <property type="entry name" value="Uma2"/>
    <property type="match status" value="1"/>
</dbReference>
<dbReference type="AlphaFoldDB" id="A0A433VAD4"/>
<evidence type="ECO:0000313" key="4">
    <source>
        <dbReference type="Proteomes" id="UP000271624"/>
    </source>
</evidence>
<feature type="domain" description="Putative restriction endonuclease" evidence="2">
    <location>
        <begin position="33"/>
        <end position="186"/>
    </location>
</feature>
<reference evidence="3" key="1">
    <citation type="submission" date="2018-12" db="EMBL/GenBank/DDBJ databases">
        <authorList>
            <person name="Will S."/>
            <person name="Neumann-Schaal M."/>
            <person name="Henke P."/>
        </authorList>
    </citation>
    <scope>NUCLEOTIDE SEQUENCE</scope>
    <source>
        <strain evidence="3">PCC 7102</strain>
    </source>
</reference>
<dbReference type="CDD" id="cd06260">
    <property type="entry name" value="DUF820-like"/>
    <property type="match status" value="1"/>
</dbReference>
<dbReference type="SUPFAM" id="SSF52980">
    <property type="entry name" value="Restriction endonuclease-like"/>
    <property type="match status" value="1"/>
</dbReference>
<keyword evidence="4" id="KW-1185">Reference proteome</keyword>
<dbReference type="PANTHER" id="PTHR33352">
    <property type="entry name" value="SLR1095 PROTEIN"/>
    <property type="match status" value="1"/>
</dbReference>
<organism evidence="3 4">
    <name type="scientific">Dulcicalothrix desertica PCC 7102</name>
    <dbReference type="NCBI Taxonomy" id="232991"/>
    <lineage>
        <taxon>Bacteria</taxon>
        <taxon>Bacillati</taxon>
        <taxon>Cyanobacteriota</taxon>
        <taxon>Cyanophyceae</taxon>
        <taxon>Nostocales</taxon>
        <taxon>Calotrichaceae</taxon>
        <taxon>Dulcicalothrix</taxon>
    </lineage>
</organism>
<dbReference type="RefSeq" id="WP_127083639.1">
    <property type="nucleotide sequence ID" value="NZ_RSCL01000014.1"/>
</dbReference>
<gene>
    <name evidence="3" type="ORF">DSM106972_053360</name>
</gene>
<accession>A0A433VAD4</accession>
<proteinExistence type="predicted"/>
<protein>
    <recommendedName>
        <fullName evidence="2">Putative restriction endonuclease domain-containing protein</fullName>
    </recommendedName>
</protein>
<name>A0A433VAD4_9CYAN</name>
<sequence>MSPETAVTEQTVEVLQESVDWQPPMPPTDLIFDDGEPLESNRHRIAMNTLIRSLLQLWADRNDFFAGGNMFVYYSNTQAMNKDFRGPDFFVTLDIDGTKERQGWVVWQENGRYPDVIVELLSESTAKVDKGVKKELYEKVFRTRNYYIYDPFETNSLQGWRLNASLKYESVTPDSRGWLWSEALGLWLGTHQGTIDRETANWLRFYDETGNLVLLPEEAEKQRADSEAQKADAETQRAEAEAQRAEAERQRAERLAARLRELGEEV</sequence>
<dbReference type="Gene3D" id="3.90.1570.10">
    <property type="entry name" value="tt1808, chain A"/>
    <property type="match status" value="1"/>
</dbReference>
<dbReference type="OrthoDB" id="557157at2"/>